<keyword evidence="2" id="KW-1185">Reference proteome</keyword>
<reference evidence="1" key="1">
    <citation type="submission" date="2023-04" db="EMBL/GenBank/DDBJ databases">
        <title>Draft Genome sequencing of Naganishia species isolated from polar environments using Oxford Nanopore Technology.</title>
        <authorList>
            <person name="Leo P."/>
            <person name="Venkateswaran K."/>
        </authorList>
    </citation>
    <scope>NUCLEOTIDE SEQUENCE</scope>
    <source>
        <strain evidence="1">MNA-CCFEE 5261</strain>
    </source>
</reference>
<protein>
    <submittedName>
        <fullName evidence="1">Uncharacterized protein</fullName>
    </submittedName>
</protein>
<gene>
    <name evidence="1" type="ORF">QFC19_004961</name>
</gene>
<name>A0ACC2VSD8_9TREE</name>
<dbReference type="Proteomes" id="UP001241377">
    <property type="component" value="Unassembled WGS sequence"/>
</dbReference>
<evidence type="ECO:0000313" key="1">
    <source>
        <dbReference type="EMBL" id="KAJ9102033.1"/>
    </source>
</evidence>
<comment type="caution">
    <text evidence="1">The sequence shown here is derived from an EMBL/GenBank/DDBJ whole genome shotgun (WGS) entry which is preliminary data.</text>
</comment>
<accession>A0ACC2VSD8</accession>
<sequence>MSAENPAGSDTPTARRSQRNASSSASTQAPTPPVQVLPLHQESSTAVDSAVSMSLSRVAATHLDAGSDSDLTDLPSSEDDDAADNKSPTSLVPLVPSPKRRSPPRRKRLVKTSNKDGKELLASSSGEGIKRPSKVIQSDDESEEAHHSEAEGGDRKKRTAGKRSPPKDEGGNATVKRRTGNQREKPLSGKSRPTRDNYKREDRTSTLIIKKNEDGKLVGTTKTDEGGSKPSRIKLTVRRDSLHTPDEGGVTESETSTARKEPRPAKSGRAKHQQEQQPSSRVLSDSKEDLRDSSSQPMGRDSETKMAKRKATDPRRDDDNLRDHDRHRPAEKEEDRDREGSGRPLKQIKRSGDDDAQDTTHSDRDARRTKMAKSVRLENKEPAQRAGDHAHASLAANHVPDESFDKQYGHTSQDRIAKTPNTTHPSETERDEKLHREDVHGKRGNVTIRDEKSQDMDVDGDVEKGSSIAESRSVERKLTRDDSVEKVKDLSQPNKRKKERREEEDDSDRERESRKEAKPSQEKLEKLDQRLQKKKARTALPNDNVVDVKPEIDVILTDGRKRPTDKTSSLKKGDIEMDSPDITDSSVPISKPKLQKRPGGGEKTLKRVADLAGTGSTTPAEGKAKPVGDTTPVSQRRPGQHAAPKKSHYDPLGSALSSLPGIGPGPSSGNTTPINRKPVLKFEAVFLAAERDAMQKKREALYDSQVQLNSMSSGLLMQEYEDRPKPWRIRGNIPRDDVTGKNTKAVVDAILDMRNGGLFKNQN</sequence>
<dbReference type="EMBL" id="JASBWR010000054">
    <property type="protein sequence ID" value="KAJ9102033.1"/>
    <property type="molecule type" value="Genomic_DNA"/>
</dbReference>
<proteinExistence type="predicted"/>
<evidence type="ECO:0000313" key="2">
    <source>
        <dbReference type="Proteomes" id="UP001241377"/>
    </source>
</evidence>
<organism evidence="1 2">
    <name type="scientific">Naganishia cerealis</name>
    <dbReference type="NCBI Taxonomy" id="610337"/>
    <lineage>
        <taxon>Eukaryota</taxon>
        <taxon>Fungi</taxon>
        <taxon>Dikarya</taxon>
        <taxon>Basidiomycota</taxon>
        <taxon>Agaricomycotina</taxon>
        <taxon>Tremellomycetes</taxon>
        <taxon>Filobasidiales</taxon>
        <taxon>Filobasidiaceae</taxon>
        <taxon>Naganishia</taxon>
    </lineage>
</organism>